<feature type="compositionally biased region" description="Low complexity" evidence="1">
    <location>
        <begin position="90"/>
        <end position="112"/>
    </location>
</feature>
<comment type="caution">
    <text evidence="2">The sequence shown here is derived from an EMBL/GenBank/DDBJ whole genome shotgun (WGS) entry which is preliminary data.</text>
</comment>
<evidence type="ECO:0000313" key="3">
    <source>
        <dbReference type="Proteomes" id="UP000550707"/>
    </source>
</evidence>
<proteinExistence type="predicted"/>
<dbReference type="AlphaFoldDB" id="A0A7J8BJN1"/>
<sequence length="121" mass="13512">MMINEAQAASGTRRRRRRPRGARRAGRTACSPLPAPWEGRGRTGQRRRSKTEGSQHWPPQHPAARSWADVRPERGAKAQTWLPRRRRSPSRSTPSPNASVPRSAPAPTPRASNLLTLVNNK</sequence>
<keyword evidence="3" id="KW-1185">Reference proteome</keyword>
<feature type="region of interest" description="Disordered" evidence="1">
    <location>
        <begin position="1"/>
        <end position="121"/>
    </location>
</feature>
<evidence type="ECO:0000256" key="1">
    <source>
        <dbReference type="SAM" id="MobiDB-lite"/>
    </source>
</evidence>
<gene>
    <name evidence="2" type="ORF">HJG59_010226</name>
</gene>
<reference evidence="2 3" key="1">
    <citation type="journal article" date="2020" name="Nature">
        <title>Six reference-quality genomes reveal evolution of bat adaptations.</title>
        <authorList>
            <person name="Jebb D."/>
            <person name="Huang Z."/>
            <person name="Pippel M."/>
            <person name="Hughes G.M."/>
            <person name="Lavrichenko K."/>
            <person name="Devanna P."/>
            <person name="Winkler S."/>
            <person name="Jermiin L.S."/>
            <person name="Skirmuntt E.C."/>
            <person name="Katzourakis A."/>
            <person name="Burkitt-Gray L."/>
            <person name="Ray D.A."/>
            <person name="Sullivan K.A.M."/>
            <person name="Roscito J.G."/>
            <person name="Kirilenko B.M."/>
            <person name="Davalos L.M."/>
            <person name="Corthals A.P."/>
            <person name="Power M.L."/>
            <person name="Jones G."/>
            <person name="Ransome R.D."/>
            <person name="Dechmann D.K.N."/>
            <person name="Locatelli A.G."/>
            <person name="Puechmaille S.J."/>
            <person name="Fedrigo O."/>
            <person name="Jarvis E.D."/>
            <person name="Hiller M."/>
            <person name="Vernes S.C."/>
            <person name="Myers E.W."/>
            <person name="Teeling E.C."/>
        </authorList>
    </citation>
    <scope>NUCLEOTIDE SEQUENCE [LARGE SCALE GENOMIC DNA]</scope>
    <source>
        <strain evidence="2">MMolMol1</strain>
        <tissue evidence="2">Muscle</tissue>
    </source>
</reference>
<name>A0A7J8BJN1_MOLMO</name>
<protein>
    <submittedName>
        <fullName evidence="2">Uncharacterized protein</fullName>
    </submittedName>
</protein>
<dbReference type="Proteomes" id="UP000550707">
    <property type="component" value="Unassembled WGS sequence"/>
</dbReference>
<dbReference type="EMBL" id="JACASF010000028">
    <property type="protein sequence ID" value="KAF6398699.1"/>
    <property type="molecule type" value="Genomic_DNA"/>
</dbReference>
<feature type="compositionally biased region" description="Basic residues" evidence="1">
    <location>
        <begin position="12"/>
        <end position="26"/>
    </location>
</feature>
<accession>A0A7J8BJN1</accession>
<evidence type="ECO:0000313" key="2">
    <source>
        <dbReference type="EMBL" id="KAF6398699.1"/>
    </source>
</evidence>
<organism evidence="2 3">
    <name type="scientific">Molossus molossus</name>
    <name type="common">Pallas' mastiff bat</name>
    <name type="synonym">Vespertilio molossus</name>
    <dbReference type="NCBI Taxonomy" id="27622"/>
    <lineage>
        <taxon>Eukaryota</taxon>
        <taxon>Metazoa</taxon>
        <taxon>Chordata</taxon>
        <taxon>Craniata</taxon>
        <taxon>Vertebrata</taxon>
        <taxon>Euteleostomi</taxon>
        <taxon>Mammalia</taxon>
        <taxon>Eutheria</taxon>
        <taxon>Laurasiatheria</taxon>
        <taxon>Chiroptera</taxon>
        <taxon>Yangochiroptera</taxon>
        <taxon>Molossidae</taxon>
        <taxon>Molossus</taxon>
    </lineage>
</organism>
<dbReference type="InParanoid" id="A0A7J8BJN1"/>